<proteinExistence type="predicted"/>
<dbReference type="Proteomes" id="UP001179280">
    <property type="component" value="Unassembled WGS sequence"/>
</dbReference>
<organism evidence="1 2">
    <name type="scientific">Shouchella xiaoxiensis</name>
    <dbReference type="NCBI Taxonomy" id="766895"/>
    <lineage>
        <taxon>Bacteria</taxon>
        <taxon>Bacillati</taxon>
        <taxon>Bacillota</taxon>
        <taxon>Bacilli</taxon>
        <taxon>Bacillales</taxon>
        <taxon>Bacillaceae</taxon>
        <taxon>Shouchella</taxon>
    </lineage>
</organism>
<name>A0ABS2SVT3_9BACI</name>
<keyword evidence="2" id="KW-1185">Reference proteome</keyword>
<comment type="caution">
    <text evidence="1">The sequence shown here is derived from an EMBL/GenBank/DDBJ whole genome shotgun (WGS) entry which is preliminary data.</text>
</comment>
<reference evidence="1" key="1">
    <citation type="submission" date="2021-01" db="EMBL/GenBank/DDBJ databases">
        <title>Genomic Encyclopedia of Type Strains, Phase IV (KMG-IV): sequencing the most valuable type-strain genomes for metagenomic binning, comparative biology and taxonomic classification.</title>
        <authorList>
            <person name="Goeker M."/>
        </authorList>
    </citation>
    <scope>NUCLEOTIDE SEQUENCE</scope>
    <source>
        <strain evidence="1">DSM 21943</strain>
    </source>
</reference>
<dbReference type="EMBL" id="JAFBCV010000009">
    <property type="protein sequence ID" value="MBM7839648.1"/>
    <property type="molecule type" value="Genomic_DNA"/>
</dbReference>
<gene>
    <name evidence="1" type="ORF">JOC54_002928</name>
</gene>
<protein>
    <submittedName>
        <fullName evidence="1">Uncharacterized protein</fullName>
    </submittedName>
</protein>
<evidence type="ECO:0000313" key="2">
    <source>
        <dbReference type="Proteomes" id="UP001179280"/>
    </source>
</evidence>
<evidence type="ECO:0000313" key="1">
    <source>
        <dbReference type="EMBL" id="MBM7839648.1"/>
    </source>
</evidence>
<sequence length="31" mass="3697">MPYFFEEGTFDIKVVWDDHGNQEGDIHIKKT</sequence>
<accession>A0ABS2SVT3</accession>